<comment type="caution">
    <text evidence="1">The sequence shown here is derived from an EMBL/GenBank/DDBJ whole genome shotgun (WGS) entry which is preliminary data.</text>
</comment>
<proteinExistence type="predicted"/>
<keyword evidence="2" id="KW-1185">Reference proteome</keyword>
<evidence type="ECO:0000313" key="2">
    <source>
        <dbReference type="Proteomes" id="UP000324222"/>
    </source>
</evidence>
<evidence type="ECO:0000313" key="1">
    <source>
        <dbReference type="EMBL" id="MPC61591.1"/>
    </source>
</evidence>
<organism evidence="1 2">
    <name type="scientific">Portunus trituberculatus</name>
    <name type="common">Swimming crab</name>
    <name type="synonym">Neptunus trituberculatus</name>
    <dbReference type="NCBI Taxonomy" id="210409"/>
    <lineage>
        <taxon>Eukaryota</taxon>
        <taxon>Metazoa</taxon>
        <taxon>Ecdysozoa</taxon>
        <taxon>Arthropoda</taxon>
        <taxon>Crustacea</taxon>
        <taxon>Multicrustacea</taxon>
        <taxon>Malacostraca</taxon>
        <taxon>Eumalacostraca</taxon>
        <taxon>Eucarida</taxon>
        <taxon>Decapoda</taxon>
        <taxon>Pleocyemata</taxon>
        <taxon>Brachyura</taxon>
        <taxon>Eubrachyura</taxon>
        <taxon>Portunoidea</taxon>
        <taxon>Portunidae</taxon>
        <taxon>Portuninae</taxon>
        <taxon>Portunus</taxon>
    </lineage>
</organism>
<dbReference type="Proteomes" id="UP000324222">
    <property type="component" value="Unassembled WGS sequence"/>
</dbReference>
<sequence>MSGRLSTFLCASRDECDEEFNAKFILTPTSFSTTKPHQCYRIYKSICRDYFRRPSSLIQRHSIQLRRRSEVRAIIRTSGPLTSSSVTAPTEELPRRKAALNMRSISFTSGGGRLRGTGVLCQASLPRPTDTRGAPLFFSLQFRRLMRGGTKAGHDFLVCLSMRRREGMFLFT</sequence>
<reference evidence="1 2" key="1">
    <citation type="submission" date="2019-05" db="EMBL/GenBank/DDBJ databases">
        <title>Another draft genome of Portunus trituberculatus and its Hox gene families provides insights of decapod evolution.</title>
        <authorList>
            <person name="Jeong J.-H."/>
            <person name="Song I."/>
            <person name="Kim S."/>
            <person name="Choi T."/>
            <person name="Kim D."/>
            <person name="Ryu S."/>
            <person name="Kim W."/>
        </authorList>
    </citation>
    <scope>NUCLEOTIDE SEQUENCE [LARGE SCALE GENOMIC DNA]</scope>
    <source>
        <tissue evidence="1">Muscle</tissue>
    </source>
</reference>
<name>A0A5B7GNC4_PORTR</name>
<gene>
    <name evidence="1" type="ORF">E2C01_055665</name>
</gene>
<dbReference type="EMBL" id="VSRR010018677">
    <property type="protein sequence ID" value="MPC61591.1"/>
    <property type="molecule type" value="Genomic_DNA"/>
</dbReference>
<accession>A0A5B7GNC4</accession>
<dbReference type="AlphaFoldDB" id="A0A5B7GNC4"/>
<protein>
    <submittedName>
        <fullName evidence="1">Uncharacterized protein</fullName>
    </submittedName>
</protein>